<sequence>MLENYALISSLVQVPGSRTLPVGPTTSLHSQLAAAPLGAFLRAQPCLSSKSPQGSPIIIPLLHWGKCHV</sequence>
<comment type="caution">
    <text evidence="1">The sequence shown here is derived from an EMBL/GenBank/DDBJ whole genome shotgun (WGS) entry which is preliminary data.</text>
</comment>
<dbReference type="AlphaFoldDB" id="A0A212DD95"/>
<gene>
    <name evidence="1" type="ORF">Celaphus_00004936</name>
</gene>
<dbReference type="Proteomes" id="UP000242450">
    <property type="component" value="Chromosome 4"/>
</dbReference>
<evidence type="ECO:0000313" key="1">
    <source>
        <dbReference type="EMBL" id="OWK16217.1"/>
    </source>
</evidence>
<name>A0A212DD95_CEREH</name>
<evidence type="ECO:0000313" key="2">
    <source>
        <dbReference type="Proteomes" id="UP000242450"/>
    </source>
</evidence>
<reference evidence="1 2" key="1">
    <citation type="journal article" date="2018" name="Mol. Genet. Genomics">
        <title>The red deer Cervus elaphus genome CerEla1.0: sequencing, annotating, genes, and chromosomes.</title>
        <authorList>
            <person name="Bana N.A."/>
            <person name="Nyiri A."/>
            <person name="Nagy J."/>
            <person name="Frank K."/>
            <person name="Nagy T."/>
            <person name="Steger V."/>
            <person name="Schiller M."/>
            <person name="Lakatos P."/>
            <person name="Sugar L."/>
            <person name="Horn P."/>
            <person name="Barta E."/>
            <person name="Orosz L."/>
        </authorList>
    </citation>
    <scope>NUCLEOTIDE SEQUENCE [LARGE SCALE GENOMIC DNA]</scope>
    <source>
        <strain evidence="1">Hungarian</strain>
    </source>
</reference>
<keyword evidence="2" id="KW-1185">Reference proteome</keyword>
<proteinExistence type="predicted"/>
<protein>
    <submittedName>
        <fullName evidence="1">Uncharacterized protein</fullName>
    </submittedName>
</protein>
<dbReference type="EMBL" id="MKHE01000004">
    <property type="protein sequence ID" value="OWK16217.1"/>
    <property type="molecule type" value="Genomic_DNA"/>
</dbReference>
<organism evidence="1 2">
    <name type="scientific">Cervus elaphus hippelaphus</name>
    <name type="common">European red deer</name>
    <dbReference type="NCBI Taxonomy" id="46360"/>
    <lineage>
        <taxon>Eukaryota</taxon>
        <taxon>Metazoa</taxon>
        <taxon>Chordata</taxon>
        <taxon>Craniata</taxon>
        <taxon>Vertebrata</taxon>
        <taxon>Euteleostomi</taxon>
        <taxon>Mammalia</taxon>
        <taxon>Eutheria</taxon>
        <taxon>Laurasiatheria</taxon>
        <taxon>Artiodactyla</taxon>
        <taxon>Ruminantia</taxon>
        <taxon>Pecora</taxon>
        <taxon>Cervidae</taxon>
        <taxon>Cervinae</taxon>
        <taxon>Cervus</taxon>
    </lineage>
</organism>
<accession>A0A212DD95</accession>